<dbReference type="InterPro" id="IPR012340">
    <property type="entry name" value="NA-bd_OB-fold"/>
</dbReference>
<keyword evidence="3" id="KW-0235">DNA replication</keyword>
<organism evidence="11 12">
    <name type="scientific">Melanomma pulvis-pyrius CBS 109.77</name>
    <dbReference type="NCBI Taxonomy" id="1314802"/>
    <lineage>
        <taxon>Eukaryota</taxon>
        <taxon>Fungi</taxon>
        <taxon>Dikarya</taxon>
        <taxon>Ascomycota</taxon>
        <taxon>Pezizomycotina</taxon>
        <taxon>Dothideomycetes</taxon>
        <taxon>Pleosporomycetidae</taxon>
        <taxon>Pleosporales</taxon>
        <taxon>Melanommataceae</taxon>
        <taxon>Melanomma</taxon>
    </lineage>
</organism>
<evidence type="ECO:0000259" key="10">
    <source>
        <dbReference type="Pfam" id="PF22379"/>
    </source>
</evidence>
<feature type="region of interest" description="Disordered" evidence="8">
    <location>
        <begin position="545"/>
        <end position="575"/>
    </location>
</feature>
<feature type="compositionally biased region" description="Low complexity" evidence="8">
    <location>
        <begin position="247"/>
        <end position="265"/>
    </location>
</feature>
<dbReference type="OrthoDB" id="202825at2759"/>
<feature type="compositionally biased region" description="Gly residues" evidence="8">
    <location>
        <begin position="548"/>
        <end position="573"/>
    </location>
</feature>
<evidence type="ECO:0000256" key="6">
    <source>
        <dbReference type="ARBA" id="ARBA00022833"/>
    </source>
</evidence>
<dbReference type="FunFam" id="2.40.50.140:FF:000174">
    <property type="entry name" value="DNA replication licensing factor mcm10"/>
    <property type="match status" value="1"/>
</dbReference>
<keyword evidence="4" id="KW-0479">Metal-binding</keyword>
<feature type="domain" description="MCM10 OB-fold" evidence="10">
    <location>
        <begin position="343"/>
        <end position="485"/>
    </location>
</feature>
<feature type="compositionally biased region" description="Acidic residues" evidence="8">
    <location>
        <begin position="65"/>
        <end position="80"/>
    </location>
</feature>
<dbReference type="InterPro" id="IPR040184">
    <property type="entry name" value="Mcm10"/>
</dbReference>
<feature type="compositionally biased region" description="Basic and acidic residues" evidence="8">
    <location>
        <begin position="732"/>
        <end position="747"/>
    </location>
</feature>
<name>A0A6A6X4X3_9PLEO</name>
<sequence length="791" mass="86947">MIVRESPKAGVRREPQNWPPKSPHEALLSSPSGRRKYQQQRERNSVSPSPMKRRPMSRSLPTLGGEDEDDDDDDDEDEETVQLRLQAINAKLKLKKLQKARQAAENAENDGARASSRPGTAASLRKVELPRPQSVVEVPVSPIRNRRVAEEPKSPARVLLGIDKGLRAQDVSLKRASSFHSRTARGGPGSLARAYSTREVEAPREKSFSERIAESRAKVKEKEEKQLRIEKSRSRGFGLNNIEGLRDGASSRADSSLSSGTRTSSQDVPSARSLDRSRSVADFRNTPTLRPGSNLSSRTESFRGPSAASQASSTALRNATTSTKYSEIAGRDDSSEAASFESFSGLHLKTRDMQHTTLTRTLEGKTILTIPQLLKDVKAPNWDPPDMENDFVVLGVIASKSTPLTPKNARREQQAGSKDADTNQTGKFMVIRLTDLKWELDLFLFDTGFSQFWKLSEGTLVAILNPDIMPPRNKDTGKFSLKLSSSDDTVLEIGIARDLDFCHANRKDGKACEQWIDGRKTEFCDFHIELQVERSKRGRMEVNTMTGFGKGPRGGGKHGMFGGGRGRGGGGGQDEMRREGKFHDRLLHETVYIAPGAGNAARLLDHDEQSWERGGSRAEKHQKRLAEKEKERDLAQRLGELGSGAGGDYMKVKGSDAQNLPARGDFRTAETAAAREKRLFAMDDPLGLTGKKAEDVSLAPVKRKRLVSGKTEAFSAPVGWGGAFKPGLPRSPRKESSMSSRGREPSPVKKKARLLLPEKGIREPGRESIGGLDVGLLAAMDEDDDDDLEVI</sequence>
<dbReference type="GO" id="GO:0006270">
    <property type="term" value="P:DNA replication initiation"/>
    <property type="evidence" value="ECO:0007669"/>
    <property type="project" value="InterPro"/>
</dbReference>
<dbReference type="GO" id="GO:0008270">
    <property type="term" value="F:zinc ion binding"/>
    <property type="evidence" value="ECO:0007669"/>
    <property type="project" value="UniProtKB-KW"/>
</dbReference>
<accession>A0A6A6X4X3</accession>
<feature type="domain" description="Zinc finger Mcm10/DnaG-type" evidence="9">
    <location>
        <begin position="494"/>
        <end position="539"/>
    </location>
</feature>
<evidence type="ECO:0000313" key="11">
    <source>
        <dbReference type="EMBL" id="KAF2791214.1"/>
    </source>
</evidence>
<dbReference type="PANTHER" id="PTHR13454:SF11">
    <property type="entry name" value="PROTEIN MCM10 HOMOLOG"/>
    <property type="match status" value="1"/>
</dbReference>
<evidence type="ECO:0000256" key="4">
    <source>
        <dbReference type="ARBA" id="ARBA00022723"/>
    </source>
</evidence>
<evidence type="ECO:0000256" key="1">
    <source>
        <dbReference type="ARBA" id="ARBA00004123"/>
    </source>
</evidence>
<feature type="compositionally biased region" description="Polar residues" evidence="8">
    <location>
        <begin position="307"/>
        <end position="325"/>
    </location>
</feature>
<evidence type="ECO:0000256" key="8">
    <source>
        <dbReference type="SAM" id="MobiDB-lite"/>
    </source>
</evidence>
<feature type="compositionally biased region" description="Polar residues" evidence="8">
    <location>
        <begin position="285"/>
        <end position="299"/>
    </location>
</feature>
<comment type="similarity">
    <text evidence="2">Belongs to the MCM10 family.</text>
</comment>
<dbReference type="Gene3D" id="2.40.50.140">
    <property type="entry name" value="Nucleic acid-binding proteins"/>
    <property type="match status" value="1"/>
</dbReference>
<keyword evidence="5" id="KW-0863">Zinc-finger</keyword>
<evidence type="ECO:0000256" key="7">
    <source>
        <dbReference type="ARBA" id="ARBA00023242"/>
    </source>
</evidence>
<keyword evidence="12" id="KW-1185">Reference proteome</keyword>
<comment type="subcellular location">
    <subcellularLocation>
        <location evidence="1">Nucleus</location>
    </subcellularLocation>
</comment>
<dbReference type="AlphaFoldDB" id="A0A6A6X4X3"/>
<feature type="compositionally biased region" description="Basic and acidic residues" evidence="8">
    <location>
        <begin position="196"/>
        <end position="233"/>
    </location>
</feature>
<feature type="region of interest" description="Disordered" evidence="8">
    <location>
        <begin position="177"/>
        <end position="336"/>
    </location>
</feature>
<dbReference type="GO" id="GO:0003697">
    <property type="term" value="F:single-stranded DNA binding"/>
    <property type="evidence" value="ECO:0007669"/>
    <property type="project" value="InterPro"/>
</dbReference>
<protein>
    <submittedName>
        <fullName evidence="11">Uncharacterized protein</fullName>
    </submittedName>
</protein>
<feature type="compositionally biased region" description="Basic and acidic residues" evidence="8">
    <location>
        <begin position="1"/>
        <end position="15"/>
    </location>
</feature>
<proteinExistence type="inferred from homology"/>
<evidence type="ECO:0000256" key="5">
    <source>
        <dbReference type="ARBA" id="ARBA00022771"/>
    </source>
</evidence>
<evidence type="ECO:0000259" key="9">
    <source>
        <dbReference type="Pfam" id="PF09329"/>
    </source>
</evidence>
<dbReference type="GO" id="GO:0043596">
    <property type="term" value="C:nuclear replication fork"/>
    <property type="evidence" value="ECO:0007669"/>
    <property type="project" value="TreeGrafter"/>
</dbReference>
<keyword evidence="6" id="KW-0862">Zinc</keyword>
<dbReference type="Pfam" id="PF22379">
    <property type="entry name" value="OB_MCM10"/>
    <property type="match status" value="1"/>
</dbReference>
<feature type="region of interest" description="Disordered" evidence="8">
    <location>
        <begin position="1"/>
        <end position="82"/>
    </location>
</feature>
<evidence type="ECO:0000256" key="2">
    <source>
        <dbReference type="ARBA" id="ARBA00009679"/>
    </source>
</evidence>
<dbReference type="Pfam" id="PF09329">
    <property type="entry name" value="zf-primase"/>
    <property type="match status" value="1"/>
</dbReference>
<dbReference type="GO" id="GO:0003688">
    <property type="term" value="F:DNA replication origin binding"/>
    <property type="evidence" value="ECO:0007669"/>
    <property type="project" value="TreeGrafter"/>
</dbReference>
<evidence type="ECO:0000313" key="12">
    <source>
        <dbReference type="Proteomes" id="UP000799757"/>
    </source>
</evidence>
<reference evidence="11" key="1">
    <citation type="journal article" date="2020" name="Stud. Mycol.">
        <title>101 Dothideomycetes genomes: a test case for predicting lifestyles and emergence of pathogens.</title>
        <authorList>
            <person name="Haridas S."/>
            <person name="Albert R."/>
            <person name="Binder M."/>
            <person name="Bloem J."/>
            <person name="Labutti K."/>
            <person name="Salamov A."/>
            <person name="Andreopoulos B."/>
            <person name="Baker S."/>
            <person name="Barry K."/>
            <person name="Bills G."/>
            <person name="Bluhm B."/>
            <person name="Cannon C."/>
            <person name="Castanera R."/>
            <person name="Culley D."/>
            <person name="Daum C."/>
            <person name="Ezra D."/>
            <person name="Gonzalez J."/>
            <person name="Henrissat B."/>
            <person name="Kuo A."/>
            <person name="Liang C."/>
            <person name="Lipzen A."/>
            <person name="Lutzoni F."/>
            <person name="Magnuson J."/>
            <person name="Mondo S."/>
            <person name="Nolan M."/>
            <person name="Ohm R."/>
            <person name="Pangilinan J."/>
            <person name="Park H.-J."/>
            <person name="Ramirez L."/>
            <person name="Alfaro M."/>
            <person name="Sun H."/>
            <person name="Tritt A."/>
            <person name="Yoshinaga Y."/>
            <person name="Zwiers L.-H."/>
            <person name="Turgeon B."/>
            <person name="Goodwin S."/>
            <person name="Spatafora J."/>
            <person name="Crous P."/>
            <person name="Grigoriev I."/>
        </authorList>
    </citation>
    <scope>NUCLEOTIDE SEQUENCE</scope>
    <source>
        <strain evidence="11">CBS 109.77</strain>
    </source>
</reference>
<feature type="region of interest" description="Disordered" evidence="8">
    <location>
        <begin position="609"/>
        <end position="631"/>
    </location>
</feature>
<evidence type="ECO:0000256" key="3">
    <source>
        <dbReference type="ARBA" id="ARBA00022705"/>
    </source>
</evidence>
<gene>
    <name evidence="11" type="ORF">K505DRAFT_249469</name>
</gene>
<dbReference type="PANTHER" id="PTHR13454">
    <property type="entry name" value="PROTEIN MCM10 HOMOLOG"/>
    <property type="match status" value="1"/>
</dbReference>
<dbReference type="InterPro" id="IPR015408">
    <property type="entry name" value="Znf_Mcm10/DnaG"/>
</dbReference>
<keyword evidence="7" id="KW-0539">Nucleus</keyword>
<dbReference type="EMBL" id="MU002031">
    <property type="protein sequence ID" value="KAF2791214.1"/>
    <property type="molecule type" value="Genomic_DNA"/>
</dbReference>
<feature type="region of interest" description="Disordered" evidence="8">
    <location>
        <begin position="94"/>
        <end position="128"/>
    </location>
</feature>
<feature type="region of interest" description="Disordered" evidence="8">
    <location>
        <begin position="718"/>
        <end position="768"/>
    </location>
</feature>
<dbReference type="Proteomes" id="UP000799757">
    <property type="component" value="Unassembled WGS sequence"/>
</dbReference>
<dbReference type="InterPro" id="IPR055065">
    <property type="entry name" value="OB_MCM10"/>
</dbReference>